<dbReference type="Proteomes" id="UP001046870">
    <property type="component" value="Chromosome 19"/>
</dbReference>
<dbReference type="Pfam" id="PF00594">
    <property type="entry name" value="Gla"/>
    <property type="match status" value="1"/>
</dbReference>
<evidence type="ECO:0000313" key="7">
    <source>
        <dbReference type="Proteomes" id="UP001046870"/>
    </source>
</evidence>
<feature type="domain" description="Gla" evidence="5">
    <location>
        <begin position="50"/>
        <end position="96"/>
    </location>
</feature>
<comment type="caution">
    <text evidence="6">The sequence shown here is derived from an EMBL/GenBank/DDBJ whole genome shotgun (WGS) entry which is preliminary data.</text>
</comment>
<evidence type="ECO:0000256" key="2">
    <source>
        <dbReference type="SAM" id="MobiDB-lite"/>
    </source>
</evidence>
<keyword evidence="7" id="KW-1185">Reference proteome</keyword>
<dbReference type="InterPro" id="IPR050442">
    <property type="entry name" value="Peptidase_S1_coag_factors"/>
</dbReference>
<sequence>MAFKMMAHVHICVGLLTFLHLAVARVIYNNNNVFLQDQPAMSFLSRSLLYNNWDLELVVPDNLERECMEEICCYEEAREVFEDDTQTAKFWKDYTSSQESAPAVDVSGLVAGIVAILVSGLIATVVGCYYYKGRAKTGRTRGRAPVTSANAASPPESVPLSGTAAPGLPSYNEALSRSGQHDAPPPPYSGGAPSEIAENPAAEAAEAADE</sequence>
<keyword evidence="1" id="KW-1015">Disulfide bond</keyword>
<proteinExistence type="predicted"/>
<dbReference type="PROSITE" id="PS50998">
    <property type="entry name" value="GLA_2"/>
    <property type="match status" value="1"/>
</dbReference>
<reference evidence="6" key="1">
    <citation type="submission" date="2021-01" db="EMBL/GenBank/DDBJ databases">
        <authorList>
            <person name="Zahm M."/>
            <person name="Roques C."/>
            <person name="Cabau C."/>
            <person name="Klopp C."/>
            <person name="Donnadieu C."/>
            <person name="Jouanno E."/>
            <person name="Lampietro C."/>
            <person name="Louis A."/>
            <person name="Herpin A."/>
            <person name="Echchiki A."/>
            <person name="Berthelot C."/>
            <person name="Parey E."/>
            <person name="Roest-Crollius H."/>
            <person name="Braasch I."/>
            <person name="Postlethwait J."/>
            <person name="Bobe J."/>
            <person name="Montfort J."/>
            <person name="Bouchez O."/>
            <person name="Begum T."/>
            <person name="Mejri S."/>
            <person name="Adams A."/>
            <person name="Chen W.-J."/>
            <person name="Guiguen Y."/>
        </authorList>
    </citation>
    <scope>NUCLEOTIDE SEQUENCE</scope>
    <source>
        <strain evidence="6">YG-15Mar2019-1</strain>
        <tissue evidence="6">Brain</tissue>
    </source>
</reference>
<protein>
    <recommendedName>
        <fullName evidence="5">Gla domain-containing protein</fullName>
    </recommendedName>
</protein>
<keyword evidence="3" id="KW-1133">Transmembrane helix</keyword>
<dbReference type="OrthoDB" id="9945709at2759"/>
<dbReference type="SUPFAM" id="SSF57630">
    <property type="entry name" value="GLA-domain"/>
    <property type="match status" value="1"/>
</dbReference>
<dbReference type="FunFam" id="4.10.740.10:FF:000001">
    <property type="entry name" value="vitamin K-dependent protein S"/>
    <property type="match status" value="1"/>
</dbReference>
<evidence type="ECO:0000259" key="5">
    <source>
        <dbReference type="PROSITE" id="PS50998"/>
    </source>
</evidence>
<feature type="region of interest" description="Disordered" evidence="2">
    <location>
        <begin position="140"/>
        <end position="210"/>
    </location>
</feature>
<dbReference type="InterPro" id="IPR017857">
    <property type="entry name" value="Coagulation_fac-like_Gla_dom"/>
</dbReference>
<feature type="signal peptide" evidence="4">
    <location>
        <begin position="1"/>
        <end position="24"/>
    </location>
</feature>
<dbReference type="PANTHER" id="PTHR24278:SF38">
    <property type="entry name" value="TRANSMEMBRANE GAMMA-CARBOXYGLUTAMIC ACID PROTEIN 4"/>
    <property type="match status" value="1"/>
</dbReference>
<gene>
    <name evidence="6" type="ORF">MATL_G00215030</name>
</gene>
<feature type="compositionally biased region" description="Low complexity" evidence="2">
    <location>
        <begin position="189"/>
        <end position="210"/>
    </location>
</feature>
<dbReference type="InterPro" id="IPR000294">
    <property type="entry name" value="GLA_domain"/>
</dbReference>
<evidence type="ECO:0000256" key="1">
    <source>
        <dbReference type="ARBA" id="ARBA00023157"/>
    </source>
</evidence>
<dbReference type="PANTHER" id="PTHR24278">
    <property type="entry name" value="COAGULATION FACTOR"/>
    <property type="match status" value="1"/>
</dbReference>
<dbReference type="GO" id="GO:0005886">
    <property type="term" value="C:plasma membrane"/>
    <property type="evidence" value="ECO:0007669"/>
    <property type="project" value="TreeGrafter"/>
</dbReference>
<dbReference type="PROSITE" id="PS00011">
    <property type="entry name" value="GLA_1"/>
    <property type="match status" value="1"/>
</dbReference>
<feature type="chain" id="PRO_5038628482" description="Gla domain-containing protein" evidence="4">
    <location>
        <begin position="25"/>
        <end position="210"/>
    </location>
</feature>
<name>A0A9D3T3K5_MEGAT</name>
<keyword evidence="3" id="KW-0472">Membrane</keyword>
<dbReference type="PRINTS" id="PR00001">
    <property type="entry name" value="GLABLOOD"/>
</dbReference>
<feature type="transmembrane region" description="Helical" evidence="3">
    <location>
        <begin position="109"/>
        <end position="131"/>
    </location>
</feature>
<dbReference type="Gene3D" id="4.10.740.10">
    <property type="entry name" value="Coagulation Factor IX"/>
    <property type="match status" value="1"/>
</dbReference>
<accession>A0A9D3T3K5</accession>
<evidence type="ECO:0000256" key="3">
    <source>
        <dbReference type="SAM" id="Phobius"/>
    </source>
</evidence>
<dbReference type="EMBL" id="JAFDVH010000019">
    <property type="protein sequence ID" value="KAG7459846.1"/>
    <property type="molecule type" value="Genomic_DNA"/>
</dbReference>
<dbReference type="AlphaFoldDB" id="A0A9D3T3K5"/>
<keyword evidence="3" id="KW-0812">Transmembrane</keyword>
<dbReference type="SMART" id="SM00069">
    <property type="entry name" value="GLA"/>
    <property type="match status" value="1"/>
</dbReference>
<dbReference type="GO" id="GO:0005615">
    <property type="term" value="C:extracellular space"/>
    <property type="evidence" value="ECO:0007669"/>
    <property type="project" value="TreeGrafter"/>
</dbReference>
<evidence type="ECO:0000313" key="6">
    <source>
        <dbReference type="EMBL" id="KAG7459846.1"/>
    </source>
</evidence>
<evidence type="ECO:0000256" key="4">
    <source>
        <dbReference type="SAM" id="SignalP"/>
    </source>
</evidence>
<organism evidence="6 7">
    <name type="scientific">Megalops atlanticus</name>
    <name type="common">Tarpon</name>
    <name type="synonym">Clupea gigantea</name>
    <dbReference type="NCBI Taxonomy" id="7932"/>
    <lineage>
        <taxon>Eukaryota</taxon>
        <taxon>Metazoa</taxon>
        <taxon>Chordata</taxon>
        <taxon>Craniata</taxon>
        <taxon>Vertebrata</taxon>
        <taxon>Euteleostomi</taxon>
        <taxon>Actinopterygii</taxon>
        <taxon>Neopterygii</taxon>
        <taxon>Teleostei</taxon>
        <taxon>Elopiformes</taxon>
        <taxon>Megalopidae</taxon>
        <taxon>Megalops</taxon>
    </lineage>
</organism>
<dbReference type="InterPro" id="IPR035972">
    <property type="entry name" value="GLA-like_dom_SF"/>
</dbReference>
<keyword evidence="4" id="KW-0732">Signal</keyword>
<dbReference type="GO" id="GO:0005509">
    <property type="term" value="F:calcium ion binding"/>
    <property type="evidence" value="ECO:0007669"/>
    <property type="project" value="InterPro"/>
</dbReference>